<evidence type="ECO:0000259" key="2">
    <source>
        <dbReference type="Pfam" id="PF07883"/>
    </source>
</evidence>
<gene>
    <name evidence="3" type="ORF">PQQ68_02220</name>
</gene>
<evidence type="ECO:0000313" key="4">
    <source>
        <dbReference type="Proteomes" id="UP001629367"/>
    </source>
</evidence>
<sequence length="336" mass="36527">MDEVNRFWERRLVRYADLIPCTNAFIDARSPGSNRKENFTIIGPGVAENPHQHVHISEPHGFNIGGARQPPNCTNSQHSHDTAEVFIIYSGTWRFVWGEFADAGEVVLEAGDTISIPIHVFRGFENIGTDSGFMFSVLGGDDPGRVHWAPHVIEKARGYGLILLDNGQLVDTTVGESVPAERTVVQPSAPDDIAYIHVPSAADMQRCVARKPGPQAAWRELAAPAAGVRETPIIGGRTADGVAPAPIGTAHGFTVRLLSFERHAHLPLHTRDYPEVWIVTEGALTFTDEHGAGLTVTAGDTLTIPVGCWRSFANASDTTRAYVVRGGDDPGSWTWR</sequence>
<reference evidence="3 4" key="1">
    <citation type="journal article" date="2024" name="Chem. Sci.">
        <title>Discovery of megapolipeptins by genome mining of a Burkholderiales bacteria collection.</title>
        <authorList>
            <person name="Paulo B.S."/>
            <person name="Recchia M.J.J."/>
            <person name="Lee S."/>
            <person name="Fergusson C.H."/>
            <person name="Romanowski S.B."/>
            <person name="Hernandez A."/>
            <person name="Krull N."/>
            <person name="Liu D.Y."/>
            <person name="Cavanagh H."/>
            <person name="Bos A."/>
            <person name="Gray C.A."/>
            <person name="Murphy B.T."/>
            <person name="Linington R.G."/>
            <person name="Eustaquio A.S."/>
        </authorList>
    </citation>
    <scope>NUCLEOTIDE SEQUENCE [LARGE SCALE GENOMIC DNA]</scope>
    <source>
        <strain evidence="3 4">RL17-335-BIF-A</strain>
    </source>
</reference>
<dbReference type="Proteomes" id="UP001629367">
    <property type="component" value="Unassembled WGS sequence"/>
</dbReference>
<dbReference type="Pfam" id="PF07883">
    <property type="entry name" value="Cupin_2"/>
    <property type="match status" value="2"/>
</dbReference>
<dbReference type="InterPro" id="IPR051610">
    <property type="entry name" value="GPI/OXD"/>
</dbReference>
<organism evidence="3 4">
    <name type="scientific">Paraburkholderia dilworthii</name>
    <dbReference type="NCBI Taxonomy" id="948106"/>
    <lineage>
        <taxon>Bacteria</taxon>
        <taxon>Pseudomonadati</taxon>
        <taxon>Pseudomonadota</taxon>
        <taxon>Betaproteobacteria</taxon>
        <taxon>Burkholderiales</taxon>
        <taxon>Burkholderiaceae</taxon>
        <taxon>Paraburkholderia</taxon>
    </lineage>
</organism>
<feature type="domain" description="Cupin type-2" evidence="2">
    <location>
        <begin position="263"/>
        <end position="320"/>
    </location>
</feature>
<dbReference type="PANTHER" id="PTHR35848">
    <property type="entry name" value="OXALATE-BINDING PROTEIN"/>
    <property type="match status" value="1"/>
</dbReference>
<dbReference type="InterPro" id="IPR011051">
    <property type="entry name" value="RmlC_Cupin_sf"/>
</dbReference>
<dbReference type="CDD" id="cd02208">
    <property type="entry name" value="cupin_RmlC-like"/>
    <property type="match status" value="1"/>
</dbReference>
<dbReference type="Gene3D" id="2.60.120.10">
    <property type="entry name" value="Jelly Rolls"/>
    <property type="match status" value="2"/>
</dbReference>
<evidence type="ECO:0000313" key="3">
    <source>
        <dbReference type="EMBL" id="MFM0591815.1"/>
    </source>
</evidence>
<dbReference type="InterPro" id="IPR013096">
    <property type="entry name" value="Cupin_2"/>
</dbReference>
<dbReference type="SUPFAM" id="SSF51182">
    <property type="entry name" value="RmlC-like cupins"/>
    <property type="match status" value="1"/>
</dbReference>
<proteinExistence type="predicted"/>
<evidence type="ECO:0000256" key="1">
    <source>
        <dbReference type="ARBA" id="ARBA00022723"/>
    </source>
</evidence>
<comment type="caution">
    <text evidence="3">The sequence shown here is derived from an EMBL/GenBank/DDBJ whole genome shotgun (WGS) entry which is preliminary data.</text>
</comment>
<accession>A0ABW9D226</accession>
<feature type="domain" description="Cupin type-2" evidence="2">
    <location>
        <begin position="70"/>
        <end position="135"/>
    </location>
</feature>
<dbReference type="InterPro" id="IPR014710">
    <property type="entry name" value="RmlC-like_jellyroll"/>
</dbReference>
<dbReference type="RefSeq" id="WP_408208586.1">
    <property type="nucleotide sequence ID" value="NZ_JAQQBZ010000001.1"/>
</dbReference>
<protein>
    <submittedName>
        <fullName evidence="3">Cupin domain-containing protein</fullName>
    </submittedName>
</protein>
<dbReference type="EMBL" id="JAQQBZ010000001">
    <property type="protein sequence ID" value="MFM0591815.1"/>
    <property type="molecule type" value="Genomic_DNA"/>
</dbReference>
<name>A0ABW9D226_9BURK</name>
<keyword evidence="4" id="KW-1185">Reference proteome</keyword>
<keyword evidence="1" id="KW-0479">Metal-binding</keyword>